<name>A0A927BYZ9_9GAMM</name>
<dbReference type="Proteomes" id="UP000610558">
    <property type="component" value="Unassembled WGS sequence"/>
</dbReference>
<dbReference type="AlphaFoldDB" id="A0A927BYZ9"/>
<dbReference type="EMBL" id="JACXLD010000002">
    <property type="protein sequence ID" value="MBD2858178.1"/>
    <property type="molecule type" value="Genomic_DNA"/>
</dbReference>
<protein>
    <submittedName>
        <fullName evidence="1">Uncharacterized protein</fullName>
    </submittedName>
</protein>
<sequence>MAEGGANSMNNESFDLFITGQLAAGYARETALQQLAKLFKRPVAEVEKLLNGRPTRIRKNLSPDELNKFQTAFDRIGVITEAIPCLDEVTAIVASSKPISAPKEPENTPQNAIAEHAAQAPLAALSLEPIGSPVLRENERRGVTHREVDTSALSLAQAGSILETPKTIDRPAPATDHLSLSAAGADMQDNYDDRSAVNVERFSGSFSIADKGAKMLEEKYQKPTSATAPDTSFLGLV</sequence>
<reference evidence="1" key="1">
    <citation type="submission" date="2020-09" db="EMBL/GenBank/DDBJ databases">
        <authorList>
            <person name="Yoon J.-W."/>
        </authorList>
    </citation>
    <scope>NUCLEOTIDE SEQUENCE</scope>
    <source>
        <strain evidence="1">KMU-158</strain>
    </source>
</reference>
<accession>A0A927BYZ9</accession>
<keyword evidence="2" id="KW-1185">Reference proteome</keyword>
<evidence type="ECO:0000313" key="1">
    <source>
        <dbReference type="EMBL" id="MBD2858178.1"/>
    </source>
</evidence>
<organism evidence="1 2">
    <name type="scientific">Spongiibacter pelagi</name>
    <dbReference type="NCBI Taxonomy" id="2760804"/>
    <lineage>
        <taxon>Bacteria</taxon>
        <taxon>Pseudomonadati</taxon>
        <taxon>Pseudomonadota</taxon>
        <taxon>Gammaproteobacteria</taxon>
        <taxon>Cellvibrionales</taxon>
        <taxon>Spongiibacteraceae</taxon>
        <taxon>Spongiibacter</taxon>
    </lineage>
</organism>
<dbReference type="RefSeq" id="WP_190762789.1">
    <property type="nucleotide sequence ID" value="NZ_JACXLD010000002.1"/>
</dbReference>
<evidence type="ECO:0000313" key="2">
    <source>
        <dbReference type="Proteomes" id="UP000610558"/>
    </source>
</evidence>
<proteinExistence type="predicted"/>
<comment type="caution">
    <text evidence="1">The sequence shown here is derived from an EMBL/GenBank/DDBJ whole genome shotgun (WGS) entry which is preliminary data.</text>
</comment>
<gene>
    <name evidence="1" type="ORF">IB286_04090</name>
</gene>